<name>A0A164B2W4_9BACI</name>
<keyword evidence="3" id="KW-1185">Reference proteome</keyword>
<dbReference type="AlphaFoldDB" id="A0A164B2W4"/>
<accession>A0A164B2W4</accession>
<accession>A0A165XGE4</accession>
<sequence>MHWSKEGKNMKDAWNLKDQIGEEKAKKLIDMKKQIEEEKEKLKKLELERKRKEEQKREKQKSFAELLAESDLKWEDFK</sequence>
<dbReference type="Proteomes" id="UP000076476">
    <property type="component" value="Unassembled WGS sequence"/>
</dbReference>
<feature type="coiled-coil region" evidence="1">
    <location>
        <begin position="21"/>
        <end position="69"/>
    </location>
</feature>
<evidence type="ECO:0000256" key="1">
    <source>
        <dbReference type="SAM" id="Coils"/>
    </source>
</evidence>
<dbReference type="EMBL" id="LWBR01000031">
    <property type="protein sequence ID" value="KZN96000.1"/>
    <property type="molecule type" value="Genomic_DNA"/>
</dbReference>
<comment type="caution">
    <text evidence="2">The sequence shown here is derived from an EMBL/GenBank/DDBJ whole genome shotgun (WGS) entry which is preliminary data.</text>
</comment>
<gene>
    <name evidence="2" type="ORF">AZI98_11045</name>
</gene>
<dbReference type="STRING" id="33936.AZI98_11045"/>
<proteinExistence type="predicted"/>
<evidence type="ECO:0000313" key="2">
    <source>
        <dbReference type="EMBL" id="KZN96000.1"/>
    </source>
</evidence>
<dbReference type="Pfam" id="PF13025">
    <property type="entry name" value="DUF3886"/>
    <property type="match status" value="1"/>
</dbReference>
<keyword evidence="1" id="KW-0175">Coiled coil</keyword>
<protein>
    <recommendedName>
        <fullName evidence="4">DUF3886 domain-containing protein</fullName>
    </recommendedName>
</protein>
<dbReference type="InterPro" id="IPR024980">
    <property type="entry name" value="DUF3886"/>
</dbReference>
<organism evidence="2 3">
    <name type="scientific">Aeribacillus pallidus</name>
    <dbReference type="NCBI Taxonomy" id="33936"/>
    <lineage>
        <taxon>Bacteria</taxon>
        <taxon>Bacillati</taxon>
        <taxon>Bacillota</taxon>
        <taxon>Bacilli</taxon>
        <taxon>Bacillales</taxon>
        <taxon>Bacillaceae</taxon>
        <taxon>Aeribacillus</taxon>
    </lineage>
</organism>
<evidence type="ECO:0000313" key="3">
    <source>
        <dbReference type="Proteomes" id="UP000076476"/>
    </source>
</evidence>
<evidence type="ECO:0008006" key="4">
    <source>
        <dbReference type="Google" id="ProtNLM"/>
    </source>
</evidence>
<dbReference type="RefSeq" id="WP_063388345.1">
    <property type="nucleotide sequence ID" value="NZ_LVHY01000047.1"/>
</dbReference>
<reference evidence="2 3" key="1">
    <citation type="submission" date="2016-04" db="EMBL/GenBank/DDBJ databases">
        <title>Draft genome sequence of Aeribacillus pallidus 8m3 from petroleum reservoir.</title>
        <authorList>
            <person name="Poltaraus A.B."/>
            <person name="Nazina T.N."/>
            <person name="Tourova T.P."/>
            <person name="Malakho S.M."/>
            <person name="Korshunova A.V."/>
            <person name="Sokolova D.S."/>
        </authorList>
    </citation>
    <scope>NUCLEOTIDE SEQUENCE [LARGE SCALE GENOMIC DNA]</scope>
    <source>
        <strain evidence="2 3">8m3</strain>
    </source>
</reference>